<keyword evidence="2" id="KW-0496">Mitochondrion</keyword>
<protein>
    <submittedName>
        <fullName evidence="5">Uncharacterized protein</fullName>
    </submittedName>
</protein>
<gene>
    <name evidence="5" type="ORF">CALCODRAFT_486115</name>
</gene>
<reference evidence="5 6" key="1">
    <citation type="journal article" date="2016" name="Mol. Biol. Evol.">
        <title>Comparative Genomics of Early-Diverging Mushroom-Forming Fungi Provides Insights into the Origins of Lignocellulose Decay Capabilities.</title>
        <authorList>
            <person name="Nagy L.G."/>
            <person name="Riley R."/>
            <person name="Tritt A."/>
            <person name="Adam C."/>
            <person name="Daum C."/>
            <person name="Floudas D."/>
            <person name="Sun H."/>
            <person name="Yadav J.S."/>
            <person name="Pangilinan J."/>
            <person name="Larsson K.H."/>
            <person name="Matsuura K."/>
            <person name="Barry K."/>
            <person name="Labutti K."/>
            <person name="Kuo R."/>
            <person name="Ohm R.A."/>
            <person name="Bhattacharya S.S."/>
            <person name="Shirouzu T."/>
            <person name="Yoshinaga Y."/>
            <person name="Martin F.M."/>
            <person name="Grigoriev I.V."/>
            <person name="Hibbett D.S."/>
        </authorList>
    </citation>
    <scope>NUCLEOTIDE SEQUENCE [LARGE SCALE GENOMIC DNA]</scope>
    <source>
        <strain evidence="5 6">HHB12733</strain>
    </source>
</reference>
<dbReference type="EMBL" id="KV424030">
    <property type="protein sequence ID" value="KZT53743.1"/>
    <property type="molecule type" value="Genomic_DNA"/>
</dbReference>
<accession>A0A165DXH4</accession>
<keyword evidence="6" id="KW-1185">Reference proteome</keyword>
<evidence type="ECO:0000256" key="2">
    <source>
        <dbReference type="ARBA" id="ARBA00023128"/>
    </source>
</evidence>
<dbReference type="GO" id="GO:0015986">
    <property type="term" value="P:proton motive force-driven ATP synthesis"/>
    <property type="evidence" value="ECO:0007669"/>
    <property type="project" value="TreeGrafter"/>
</dbReference>
<evidence type="ECO:0000313" key="5">
    <source>
        <dbReference type="EMBL" id="KZT53743.1"/>
    </source>
</evidence>
<feature type="transmembrane region" description="Helical" evidence="4">
    <location>
        <begin position="26"/>
        <end position="46"/>
    </location>
</feature>
<dbReference type="InParanoid" id="A0A165DXH4"/>
<feature type="transmembrane region" description="Helical" evidence="4">
    <location>
        <begin position="61"/>
        <end position="78"/>
    </location>
</feature>
<evidence type="ECO:0000313" key="6">
    <source>
        <dbReference type="Proteomes" id="UP000076842"/>
    </source>
</evidence>
<keyword evidence="4" id="KW-0812">Transmembrane</keyword>
<evidence type="ECO:0000256" key="4">
    <source>
        <dbReference type="SAM" id="Phobius"/>
    </source>
</evidence>
<name>A0A165DXH4_9BASI</name>
<organism evidence="5 6">
    <name type="scientific">Calocera cornea HHB12733</name>
    <dbReference type="NCBI Taxonomy" id="1353952"/>
    <lineage>
        <taxon>Eukaryota</taxon>
        <taxon>Fungi</taxon>
        <taxon>Dikarya</taxon>
        <taxon>Basidiomycota</taxon>
        <taxon>Agaricomycotina</taxon>
        <taxon>Dacrymycetes</taxon>
        <taxon>Dacrymycetales</taxon>
        <taxon>Dacrymycetaceae</taxon>
        <taxon>Calocera</taxon>
    </lineage>
</organism>
<keyword evidence="3 4" id="KW-0472">Membrane</keyword>
<dbReference type="OrthoDB" id="2094445at2759"/>
<dbReference type="Proteomes" id="UP000076842">
    <property type="component" value="Unassembled WGS sequence"/>
</dbReference>
<evidence type="ECO:0000256" key="3">
    <source>
        <dbReference type="ARBA" id="ARBA00023136"/>
    </source>
</evidence>
<dbReference type="Pfam" id="PF11022">
    <property type="entry name" value="ATP19"/>
    <property type="match status" value="1"/>
</dbReference>
<dbReference type="PANTHER" id="PTHR28074:SF1">
    <property type="entry name" value="ATP SYNTHASE SUBUNIT K, MITOCHONDRIAL"/>
    <property type="match status" value="1"/>
</dbReference>
<dbReference type="STRING" id="1353952.A0A165DXH4"/>
<dbReference type="GO" id="GO:0031966">
    <property type="term" value="C:mitochondrial membrane"/>
    <property type="evidence" value="ECO:0007669"/>
    <property type="project" value="UniProtKB-SubCell"/>
</dbReference>
<sequence length="124" mass="13301">MPRPLMYPRRLDGDDSHVKTSSRVFVVTRTGIVDVAAAFAALLLFISDGTTILGRTIANEYLALGTFFATGLGTWAAMRKPAAPVGPNGKVVKPEPKIEASSKEEEDFIKAFVAEAEKGDSGHH</sequence>
<keyword evidence="4" id="KW-1133">Transmembrane helix</keyword>
<evidence type="ECO:0000256" key="1">
    <source>
        <dbReference type="ARBA" id="ARBA00004325"/>
    </source>
</evidence>
<dbReference type="PANTHER" id="PTHR28074">
    <property type="entry name" value="ATP SYNTHASE SUBUNIT K, MITOCHONDRIAL"/>
    <property type="match status" value="1"/>
</dbReference>
<dbReference type="InterPro" id="IPR021278">
    <property type="entry name" value="ATP19"/>
</dbReference>
<dbReference type="AlphaFoldDB" id="A0A165DXH4"/>
<comment type="subcellular location">
    <subcellularLocation>
        <location evidence="1">Mitochondrion membrane</location>
    </subcellularLocation>
</comment>
<proteinExistence type="predicted"/>